<feature type="chain" id="PRO_5026680437" evidence="1">
    <location>
        <begin position="22"/>
        <end position="887"/>
    </location>
</feature>
<dbReference type="AlphaFoldDB" id="A0A6P1M7A8"/>
<dbReference type="Gene3D" id="3.90.1580.10">
    <property type="entry name" value="paralog of FGE (formylglycine-generating enzyme)"/>
    <property type="match status" value="3"/>
</dbReference>
<dbReference type="SUPFAM" id="SSF56436">
    <property type="entry name" value="C-type lectin-like"/>
    <property type="match status" value="3"/>
</dbReference>
<gene>
    <name evidence="3" type="ORF">GT409_05495</name>
</gene>
<dbReference type="Proteomes" id="UP000464954">
    <property type="component" value="Chromosome"/>
</dbReference>
<dbReference type="InterPro" id="IPR042095">
    <property type="entry name" value="SUMF_sf"/>
</dbReference>
<feature type="domain" description="Sulfatase-modifying factor enzyme-like" evidence="2">
    <location>
        <begin position="58"/>
        <end position="220"/>
    </location>
</feature>
<dbReference type="PANTHER" id="PTHR23150:SF19">
    <property type="entry name" value="FORMYLGLYCINE-GENERATING ENZYME"/>
    <property type="match status" value="1"/>
</dbReference>
<dbReference type="InterPro" id="IPR016187">
    <property type="entry name" value="CTDL_fold"/>
</dbReference>
<protein>
    <submittedName>
        <fullName evidence="3">SUMF1/EgtB/PvdO family nonheme iron enzyme</fullName>
    </submittedName>
</protein>
<sequence>MNRMIQTIMMTLAGLCGVAAATVIEHDGTSVSIDFVEIGAAGNSADPTNGIGAVSYAYQIGQYELTEAQWDTVQAISGGELGAGTSNGADAPVASITWNEIAMYCNWLTTGDFESGAYTIHNGEVVAVMDRAKAALAFGTVYVIPTEDEWYKAAYYSVSNGVFSGYANGLNVQASGDKVTGENHLKESEGGLGLWNVGEGLLEQNGTYDMGGNLAEFTESGGWGARIVRDSYFGWSTKPGAVENTDLNDKAESYASTSYGVRLAAVTIAPLEFVEIGDPGNSADGNGIGAVDYTYEIGKYELTEGQWDMVRAFSDGLLGVGTANGVTAPVGDMSWNEIAMYCNWLTTGNFDSGAYAISNGVVIDVKTRAEAIAKYGTVYVIPTEDEWYKAAYYSTNTASFSDYVNGTDVMPDGLQGTGENHLKETEGGLGLWNVGLSMLEQNGTYDMGGNLAEWTESGVWGSRIVRDSWYGWTTKSGANENTGLNTKLESYDSTSYGVRLARVTGELSSESRTITHNGSSVSMEFVRIGSSGNSADTNGVGAVSYSYKIGKYELTEGQWNAIRQISGGVLGEGSDNGPFNPVSYISWNEIAMYCNWLTTGDFESGAYTISDGVVTAVMDHEAAQSLYGTVYVIPTEDEWYKAAYYSTGSGTYSGYANGTDVMPSGAKIVGENHIKEGATEDGVVGLGLWTIGEGVQEQNGTYDMGGNMAEFTETAGGLGRVVRDAPYSWTAKSGAVENTGTNTKAEDYQSSVYSVRLAVLEPEETTAQGVPVAWMNDNGVSDEYDTAEQTDADGDGLLMWEEYYCGTDPNNAGSAFKVALSGSELSWTASSANSTAPFNVFRSIDLTSGWEQVATNVTRSATGTTSWTDPNPPTESQVFYKTTFDIP</sequence>
<reference evidence="3 4" key="1">
    <citation type="submission" date="2020-01" db="EMBL/GenBank/DDBJ databases">
        <title>Ponticoccus aerotolerans gen. nov., sp. nov., an anaerobic bacterium and proposal of Ponticoccusceae fam. nov., Ponticoccusles ord. nov. and Ponticoccuse classis nov. in the phylum Kiritimatiellaeota.</title>
        <authorList>
            <person name="Zhou L.Y."/>
            <person name="Du Z.J."/>
        </authorList>
    </citation>
    <scope>NUCLEOTIDE SEQUENCE [LARGE SCALE GENOMIC DNA]</scope>
    <source>
        <strain evidence="3 4">S-5007</strain>
    </source>
</reference>
<name>A0A6P1M7A8_9BACT</name>
<evidence type="ECO:0000259" key="2">
    <source>
        <dbReference type="Pfam" id="PF03781"/>
    </source>
</evidence>
<dbReference type="EMBL" id="CP047593">
    <property type="protein sequence ID" value="QHI68923.1"/>
    <property type="molecule type" value="Genomic_DNA"/>
</dbReference>
<evidence type="ECO:0000256" key="1">
    <source>
        <dbReference type="SAM" id="SignalP"/>
    </source>
</evidence>
<feature type="signal peptide" evidence="1">
    <location>
        <begin position="1"/>
        <end position="21"/>
    </location>
</feature>
<feature type="domain" description="Sulfatase-modifying factor enzyme-like" evidence="2">
    <location>
        <begin position="323"/>
        <end position="457"/>
    </location>
</feature>
<evidence type="ECO:0000313" key="3">
    <source>
        <dbReference type="EMBL" id="QHI68923.1"/>
    </source>
</evidence>
<dbReference type="InterPro" id="IPR051043">
    <property type="entry name" value="Sulfatase_Mod_Factor_Kinase"/>
</dbReference>
<dbReference type="GO" id="GO:0120147">
    <property type="term" value="F:formylglycine-generating oxidase activity"/>
    <property type="evidence" value="ECO:0007669"/>
    <property type="project" value="TreeGrafter"/>
</dbReference>
<keyword evidence="1" id="KW-0732">Signal</keyword>
<feature type="domain" description="Sulfatase-modifying factor enzyme-like" evidence="2">
    <location>
        <begin position="573"/>
        <end position="714"/>
    </location>
</feature>
<dbReference type="KEGG" id="taer:GT409_05495"/>
<evidence type="ECO:0000313" key="4">
    <source>
        <dbReference type="Proteomes" id="UP000464954"/>
    </source>
</evidence>
<dbReference type="PANTHER" id="PTHR23150">
    <property type="entry name" value="SULFATASE MODIFYING FACTOR 1, 2"/>
    <property type="match status" value="1"/>
</dbReference>
<dbReference type="Pfam" id="PF03781">
    <property type="entry name" value="FGE-sulfatase"/>
    <property type="match status" value="3"/>
</dbReference>
<accession>A0A6P1M7A8</accession>
<proteinExistence type="predicted"/>
<dbReference type="InterPro" id="IPR005532">
    <property type="entry name" value="SUMF_dom"/>
</dbReference>
<keyword evidence="4" id="KW-1185">Reference proteome</keyword>
<organism evidence="3 4">
    <name type="scientific">Tichowtungia aerotolerans</name>
    <dbReference type="NCBI Taxonomy" id="2697043"/>
    <lineage>
        <taxon>Bacteria</taxon>
        <taxon>Pseudomonadati</taxon>
        <taxon>Kiritimatiellota</taxon>
        <taxon>Tichowtungiia</taxon>
        <taxon>Tichowtungiales</taxon>
        <taxon>Tichowtungiaceae</taxon>
        <taxon>Tichowtungia</taxon>
    </lineage>
</organism>